<feature type="compositionally biased region" description="Acidic residues" evidence="1">
    <location>
        <begin position="325"/>
        <end position="335"/>
    </location>
</feature>
<dbReference type="Gramene" id="OE9A107252T1">
    <property type="protein sequence ID" value="OE9A107252C1"/>
    <property type="gene ID" value="OE9A107252"/>
</dbReference>
<dbReference type="Proteomes" id="UP000594638">
    <property type="component" value="Unassembled WGS sequence"/>
</dbReference>
<feature type="transmembrane region" description="Helical" evidence="2">
    <location>
        <begin position="519"/>
        <end position="539"/>
    </location>
</feature>
<feature type="compositionally biased region" description="Basic and acidic residues" evidence="1">
    <location>
        <begin position="283"/>
        <end position="294"/>
    </location>
</feature>
<evidence type="ECO:0000313" key="4">
    <source>
        <dbReference type="EMBL" id="CAA3009029.1"/>
    </source>
</evidence>
<dbReference type="OrthoDB" id="1194650at2759"/>
<evidence type="ECO:0000313" key="5">
    <source>
        <dbReference type="Proteomes" id="UP000594638"/>
    </source>
</evidence>
<accession>A0A8S0TSY3</accession>
<feature type="region of interest" description="Disordered" evidence="1">
    <location>
        <begin position="274"/>
        <end position="364"/>
    </location>
</feature>
<name>A0A8S0TSY3_OLEEU</name>
<evidence type="ECO:0000256" key="1">
    <source>
        <dbReference type="SAM" id="MobiDB-lite"/>
    </source>
</evidence>
<feature type="compositionally biased region" description="Basic and acidic residues" evidence="1">
    <location>
        <begin position="336"/>
        <end position="351"/>
    </location>
</feature>
<feature type="compositionally biased region" description="Low complexity" evidence="1">
    <location>
        <begin position="397"/>
        <end position="406"/>
    </location>
</feature>
<organism evidence="4 5">
    <name type="scientific">Olea europaea subsp. europaea</name>
    <dbReference type="NCBI Taxonomy" id="158383"/>
    <lineage>
        <taxon>Eukaryota</taxon>
        <taxon>Viridiplantae</taxon>
        <taxon>Streptophyta</taxon>
        <taxon>Embryophyta</taxon>
        <taxon>Tracheophyta</taxon>
        <taxon>Spermatophyta</taxon>
        <taxon>Magnoliopsida</taxon>
        <taxon>eudicotyledons</taxon>
        <taxon>Gunneridae</taxon>
        <taxon>Pentapetalae</taxon>
        <taxon>asterids</taxon>
        <taxon>lamiids</taxon>
        <taxon>Lamiales</taxon>
        <taxon>Oleaceae</taxon>
        <taxon>Oleeae</taxon>
        <taxon>Olea</taxon>
    </lineage>
</organism>
<comment type="caution">
    <text evidence="4">The sequence shown here is derived from an EMBL/GenBank/DDBJ whole genome shotgun (WGS) entry which is preliminary data.</text>
</comment>
<keyword evidence="2" id="KW-0812">Transmembrane</keyword>
<reference evidence="4 5" key="1">
    <citation type="submission" date="2019-12" db="EMBL/GenBank/DDBJ databases">
        <authorList>
            <person name="Alioto T."/>
            <person name="Alioto T."/>
            <person name="Gomez Garrido J."/>
        </authorList>
    </citation>
    <scope>NUCLEOTIDE SEQUENCE [LARGE SCALE GENOMIC DNA]</scope>
</reference>
<protein>
    <submittedName>
        <fullName evidence="4">RING-H2 finger ATL39-like</fullName>
    </submittedName>
</protein>
<feature type="transmembrane region" description="Helical" evidence="2">
    <location>
        <begin position="493"/>
        <end position="513"/>
    </location>
</feature>
<keyword evidence="5" id="KW-1185">Reference proteome</keyword>
<keyword evidence="2" id="KW-0472">Membrane</keyword>
<sequence>MATQNFEPIHFTYVKDKIDGKSPLLGALFFFCIFLITFLFVYFLYVCTHRRRGSTATHPDGSLARSRSPAGLDAATISSLPIFSYGSSANGKNPNPDSECAICLSIFQEGEKEDKLTNTKSPISLVSLTKRDHCPITTKLEVLLQSPVVPPSKTTGRTFGVKGPLRYLQQPEVDEDCDGPFRQATTGGLSQLLPRVSGQGSGYSILCQLIQQLVSRTVHIDKLYELLFSVQGHLTRFGLQEYALVTGLGCDAFLEGAEYERLLERRRLKERTITAPQFNASGDDSRCNGHVAREDSDEETSEEGSSEEQISSGDEKKGTSGSDHDGEDIEDTGESDGDRSSADEDTHRGDRGASSSPRSPRVKLEIEQHVSSECTSLREFLATLIARAGPTTVAAATSAETEADVSGSLPKDVGATEPSNAVGDDDDEVEGYDVADGDGVVTEVSALGSVPKARARVPTMRRRSALLQRPAVATRTLYTGEGRRERRSKRYKLAGEHDDGLVLIFGWLVAMLAELGHKGGFLKLVGIVALLWGGLRGSMSLTDKLISFMRITKHPMIPRILGFVFMVLLLWSPVVIPLLPSLIQSWATRSPFTELLSLLALPASTFVS</sequence>
<feature type="compositionally biased region" description="Acidic residues" evidence="1">
    <location>
        <begin position="295"/>
        <end position="306"/>
    </location>
</feature>
<dbReference type="EMBL" id="CACTIH010007310">
    <property type="protein sequence ID" value="CAA3009029.1"/>
    <property type="molecule type" value="Genomic_DNA"/>
</dbReference>
<evidence type="ECO:0000259" key="3">
    <source>
        <dbReference type="Pfam" id="PF09331"/>
    </source>
</evidence>
<dbReference type="AlphaFoldDB" id="A0A8S0TSY3"/>
<evidence type="ECO:0000256" key="2">
    <source>
        <dbReference type="SAM" id="Phobius"/>
    </source>
</evidence>
<dbReference type="Pfam" id="PF09331">
    <property type="entry name" value="DUF1985"/>
    <property type="match status" value="1"/>
</dbReference>
<feature type="compositionally biased region" description="Basic and acidic residues" evidence="1">
    <location>
        <begin position="313"/>
        <end position="324"/>
    </location>
</feature>
<feature type="transmembrane region" description="Helical" evidence="2">
    <location>
        <begin position="560"/>
        <end position="583"/>
    </location>
</feature>
<gene>
    <name evidence="4" type="ORF">OLEA9_A107252</name>
</gene>
<proteinExistence type="predicted"/>
<feature type="transmembrane region" description="Helical" evidence="2">
    <location>
        <begin position="24"/>
        <end position="45"/>
    </location>
</feature>
<keyword evidence="2" id="KW-1133">Transmembrane helix</keyword>
<dbReference type="InterPro" id="IPR015410">
    <property type="entry name" value="DUF1985"/>
</dbReference>
<feature type="region of interest" description="Disordered" evidence="1">
    <location>
        <begin position="397"/>
        <end position="427"/>
    </location>
</feature>
<feature type="domain" description="DUF1985" evidence="3">
    <location>
        <begin position="215"/>
        <end position="270"/>
    </location>
</feature>